<reference evidence="2 3" key="1">
    <citation type="journal article" date="2009" name="PLoS ONE">
        <title>Genome analysis of the anaerobic thermohalophilic bacterium Halothermothrix orenii.</title>
        <authorList>
            <person name="Mavromatis K."/>
            <person name="Ivanova N."/>
            <person name="Anderson I."/>
            <person name="Lykidis A."/>
            <person name="Hooper S.D."/>
            <person name="Sun H."/>
            <person name="Kunin V."/>
            <person name="Lapidus A."/>
            <person name="Hugenholtz P."/>
            <person name="Patel B."/>
            <person name="Kyrpides N.C."/>
        </authorList>
    </citation>
    <scope>NUCLEOTIDE SEQUENCE [LARGE SCALE GENOMIC DNA]</scope>
    <source>
        <strain evidence="3">H 168 / OCM 544 / DSM 9562</strain>
    </source>
</reference>
<dbReference type="AlphaFoldDB" id="B8D1S7"/>
<dbReference type="SUPFAM" id="SSF51430">
    <property type="entry name" value="NAD(P)-linked oxidoreductase"/>
    <property type="match status" value="1"/>
</dbReference>
<dbReference type="Gene3D" id="3.20.20.100">
    <property type="entry name" value="NADP-dependent oxidoreductase domain"/>
    <property type="match status" value="1"/>
</dbReference>
<dbReference type="RefSeq" id="WP_012635342.1">
    <property type="nucleotide sequence ID" value="NC_011899.1"/>
</dbReference>
<dbReference type="InterPro" id="IPR020471">
    <property type="entry name" value="AKR"/>
</dbReference>
<feature type="domain" description="NADP-dependent oxidoreductase" evidence="1">
    <location>
        <begin position="16"/>
        <end position="300"/>
    </location>
</feature>
<dbReference type="PANTHER" id="PTHR43312:SF1">
    <property type="entry name" value="NADP-DEPENDENT OXIDOREDUCTASE DOMAIN-CONTAINING PROTEIN"/>
    <property type="match status" value="1"/>
</dbReference>
<dbReference type="EMBL" id="CP001098">
    <property type="protein sequence ID" value="ACL69154.1"/>
    <property type="molecule type" value="Genomic_DNA"/>
</dbReference>
<protein>
    <submittedName>
        <fullName evidence="2">Aldo/keto reductase</fullName>
        <ecNumber evidence="2">1.1.1.-</ecNumber>
    </submittedName>
</protein>
<proteinExistence type="predicted"/>
<dbReference type="KEGG" id="hor:Hore_03950"/>
<dbReference type="PRINTS" id="PR00069">
    <property type="entry name" value="ALDKETRDTASE"/>
</dbReference>
<dbReference type="CDD" id="cd19086">
    <property type="entry name" value="AKR_AKR11C1"/>
    <property type="match status" value="1"/>
</dbReference>
<dbReference type="HOGENOM" id="CLU_023205_2_3_9"/>
<evidence type="ECO:0000313" key="2">
    <source>
        <dbReference type="EMBL" id="ACL69154.1"/>
    </source>
</evidence>
<dbReference type="InterPro" id="IPR036812">
    <property type="entry name" value="NAD(P)_OxRdtase_dom_sf"/>
</dbReference>
<dbReference type="Proteomes" id="UP000000719">
    <property type="component" value="Chromosome"/>
</dbReference>
<dbReference type="PANTHER" id="PTHR43312">
    <property type="entry name" value="D-THREO-ALDOSE 1-DEHYDROGENASE"/>
    <property type="match status" value="1"/>
</dbReference>
<organism evidence="2 3">
    <name type="scientific">Halothermothrix orenii (strain H 168 / OCM 544 / DSM 9562)</name>
    <dbReference type="NCBI Taxonomy" id="373903"/>
    <lineage>
        <taxon>Bacteria</taxon>
        <taxon>Bacillati</taxon>
        <taxon>Bacillota</taxon>
        <taxon>Clostridia</taxon>
        <taxon>Halanaerobiales</taxon>
        <taxon>Halothermotrichaceae</taxon>
        <taxon>Halothermothrix</taxon>
    </lineage>
</organism>
<keyword evidence="2" id="KW-0560">Oxidoreductase</keyword>
<dbReference type="STRING" id="373903.Hore_03950"/>
<dbReference type="eggNOG" id="COG0667">
    <property type="taxonomic scope" value="Bacteria"/>
</dbReference>
<dbReference type="InterPro" id="IPR023210">
    <property type="entry name" value="NADP_OxRdtase_dom"/>
</dbReference>
<evidence type="ECO:0000313" key="3">
    <source>
        <dbReference type="Proteomes" id="UP000000719"/>
    </source>
</evidence>
<dbReference type="InterPro" id="IPR053135">
    <property type="entry name" value="AKR2_Oxidoreductase"/>
</dbReference>
<evidence type="ECO:0000259" key="1">
    <source>
        <dbReference type="Pfam" id="PF00248"/>
    </source>
</evidence>
<accession>B8D1S7</accession>
<dbReference type="Pfam" id="PF00248">
    <property type="entry name" value="Aldo_ket_red"/>
    <property type="match status" value="1"/>
</dbReference>
<gene>
    <name evidence="2" type="ordered locus">Hore_03950</name>
</gene>
<keyword evidence="3" id="KW-1185">Reference proteome</keyword>
<dbReference type="GO" id="GO:0016491">
    <property type="term" value="F:oxidoreductase activity"/>
    <property type="evidence" value="ECO:0007669"/>
    <property type="project" value="UniProtKB-KW"/>
</dbReference>
<name>B8D1S7_HALOH</name>
<sequence length="312" mass="35282">MLKKRKLGTTGLEVSEIGFGCWQLGNTKDWRGATGEDAIRLVHKAIEMGCNFFDTAPNYAGGKSEELLGKALKGKRDKVIISSKFGHTPDGQTSFDPSLLKKSVEESLGRLETDYLDILLLHSPPVEVIKGSQGHYQIMEELKKEGKIRFYGASVDTGQQMLDVINNSNSSVIEILFNLFHQEPRRVFPRAGEEGVGLIVKVPLDSGWLTGKYNADSTFTGIRERWSREVIKRRASLVEMVKDIKDDNTSMVHEALKYILAYPQVSTVIPGVRTEEHLIENFKASERKLSDDRLRKYEDLYNKYIEGNELPW</sequence>
<dbReference type="EC" id="1.1.1.-" evidence="2"/>